<dbReference type="Pfam" id="PF04055">
    <property type="entry name" value="Radical_SAM"/>
    <property type="match status" value="1"/>
</dbReference>
<evidence type="ECO:0000256" key="1">
    <source>
        <dbReference type="ARBA" id="ARBA00022485"/>
    </source>
</evidence>
<accession>A0A016XHC7</accession>
<dbReference type="PANTHER" id="PTHR32331">
    <property type="entry name" value="UPF0313 PROTEIN YGIQ"/>
    <property type="match status" value="1"/>
</dbReference>
<dbReference type="SMART" id="SM00729">
    <property type="entry name" value="Elp3"/>
    <property type="match status" value="1"/>
</dbReference>
<evidence type="ECO:0000259" key="8">
    <source>
        <dbReference type="PROSITE" id="PS51918"/>
    </source>
</evidence>
<feature type="region of interest" description="Disordered" evidence="7">
    <location>
        <begin position="722"/>
        <end position="791"/>
    </location>
</feature>
<dbReference type="InterPro" id="IPR058240">
    <property type="entry name" value="rSAM_sf"/>
</dbReference>
<gene>
    <name evidence="9" type="ORF">AZ34_09605</name>
</gene>
<name>A0A016XHC7_9BURK</name>
<keyword evidence="1 6" id="KW-0004">4Fe-4S</keyword>
<dbReference type="Pfam" id="PF11842">
    <property type="entry name" value="DUF3362"/>
    <property type="match status" value="1"/>
</dbReference>
<dbReference type="EMBL" id="JEMG01000001">
    <property type="protein sequence ID" value="EYC51315.1"/>
    <property type="molecule type" value="Genomic_DNA"/>
</dbReference>
<evidence type="ECO:0000313" key="9">
    <source>
        <dbReference type="EMBL" id="EYC51315.1"/>
    </source>
</evidence>
<dbReference type="PANTHER" id="PTHR32331:SF0">
    <property type="entry name" value="UPF0313 PROTEIN YGIQ"/>
    <property type="match status" value="1"/>
</dbReference>
<dbReference type="GO" id="GO:0005506">
    <property type="term" value="F:iron ion binding"/>
    <property type="evidence" value="ECO:0007669"/>
    <property type="project" value="UniProtKB-UniRule"/>
</dbReference>
<evidence type="ECO:0000256" key="4">
    <source>
        <dbReference type="ARBA" id="ARBA00023004"/>
    </source>
</evidence>
<dbReference type="OrthoDB" id="9803479at2"/>
<organism evidence="9 10">
    <name type="scientific">Hylemonella gracilis str. Niagara R</name>
    <dbReference type="NCBI Taxonomy" id="1458275"/>
    <lineage>
        <taxon>Bacteria</taxon>
        <taxon>Pseudomonadati</taxon>
        <taxon>Pseudomonadota</taxon>
        <taxon>Betaproteobacteria</taxon>
        <taxon>Burkholderiales</taxon>
        <taxon>Comamonadaceae</taxon>
        <taxon>Hylemonella</taxon>
    </lineage>
</organism>
<dbReference type="PROSITE" id="PS01278">
    <property type="entry name" value="MTTASE_RADICAL"/>
    <property type="match status" value="1"/>
</dbReference>
<dbReference type="RefSeq" id="WP_035607435.1">
    <property type="nucleotide sequence ID" value="NZ_JEMG01000001.1"/>
</dbReference>
<dbReference type="SFLD" id="SFLDG01069">
    <property type="entry name" value="UPF0313"/>
    <property type="match status" value="1"/>
</dbReference>
<proteinExistence type="inferred from homology"/>
<sequence length="791" mass="87701">MSSFPDVSFFPRAAKSLTSYRPYWARRFGTAPFLPMSRTEMERLGWDSCDVILVTGDAYVDHPSFGMAVVGRVLEAQGFRVGIIAQPDWQSAEPFKALGKPNLFWGVTAGNMDSMINRYTADRKIRSDDAYTPGDVGGKRPDRAAIVYSQRCREAYPEVPIVLGGIEGSLRRIAHYDYWSDKVRRSIVVDSKCDLLLYGNAERALVEVAHRIAAKVPVQDITDVRGTAFVRRESPPGDDPWFEIDSTEVDTPGHVEEHINPYMTTSEQAAAQGQSCSKEEGEKAGSEVAVLPAVQPITFMANPALQGRGSIKRLPRERTVIRLPSFEQVKSDPVLYAHANRVLHLETNPGNARALVQAHGEGTTARDVWINPPPIPLTTAEMDYVFGLHYARSPHPSYADENGSHDGATKIPAWEMIRFSVNIMRGCFGGCTFCSITEHEGRIIQSRSEDSIIQEVEDIRDKVKGFTGVISDLGGPTANMYRIGCKSPEIEAACRKPSCVYPGICQNLNTDHSALIKIYRRARALKGVKKILIGSGLRYDLAVKSPEYVKELVQHHVGGYLKIAPEHTEGGPLSKMMKPGIGSYDRFKQMFEKYSEEAGKKQYLIPYFIAAHPGTSDEDMMNLAIWLKKNGFRADQVQTFYPSPMATATTMYHTGLNSLKGIHRDDRAESVDIVRGEKRRRLHKAFLRYHDPNNWPLLREALKAMGRADLIGNGKQHLIPTWQPMTDGGYQSARRKNSTPPGKTTATARVMGSAAGAPRSAATPPPKGRLLTQHTGLPPRETGAPRKGRRG</sequence>
<dbReference type="InterPro" id="IPR013704">
    <property type="entry name" value="UPF0313_N"/>
</dbReference>
<keyword evidence="3 6" id="KW-0479">Metal-binding</keyword>
<dbReference type="NCBIfam" id="TIGR03904">
    <property type="entry name" value="SAM_YgiQ"/>
    <property type="match status" value="1"/>
</dbReference>
<dbReference type="AlphaFoldDB" id="A0A016XHC7"/>
<evidence type="ECO:0000313" key="10">
    <source>
        <dbReference type="Proteomes" id="UP000023268"/>
    </source>
</evidence>
<feature type="binding site" evidence="6">
    <location>
        <position position="427"/>
    </location>
    <ligand>
        <name>[4Fe-4S] cluster</name>
        <dbReference type="ChEBI" id="CHEBI:49883"/>
        <note>4Fe-4S-S-AdoMet</note>
    </ligand>
</feature>
<comment type="similarity">
    <text evidence="6">Belongs to the UPF0313 family.</text>
</comment>
<evidence type="ECO:0000256" key="2">
    <source>
        <dbReference type="ARBA" id="ARBA00022691"/>
    </source>
</evidence>
<keyword evidence="5 6" id="KW-0411">Iron-sulfur</keyword>
<dbReference type="eggNOG" id="COG1032">
    <property type="taxonomic scope" value="Bacteria"/>
</dbReference>
<dbReference type="InterPro" id="IPR020612">
    <property type="entry name" value="Methylthiotransferase_CS"/>
</dbReference>
<dbReference type="InterPro" id="IPR023404">
    <property type="entry name" value="rSAM_horseshoe"/>
</dbReference>
<keyword evidence="4 6" id="KW-0408">Iron</keyword>
<comment type="caution">
    <text evidence="9">The sequence shown here is derived from an EMBL/GenBank/DDBJ whole genome shotgun (WGS) entry which is preliminary data.</text>
</comment>
<dbReference type="PROSITE" id="PS51918">
    <property type="entry name" value="RADICAL_SAM"/>
    <property type="match status" value="1"/>
</dbReference>
<dbReference type="InterPro" id="IPR024560">
    <property type="entry name" value="UPF0313_C"/>
</dbReference>
<dbReference type="SFLD" id="SFLDS00029">
    <property type="entry name" value="Radical_SAM"/>
    <property type="match status" value="1"/>
</dbReference>
<dbReference type="InterPro" id="IPR007197">
    <property type="entry name" value="rSAM"/>
</dbReference>
<keyword evidence="2 6" id="KW-0949">S-adenosyl-L-methionine</keyword>
<dbReference type="InterPro" id="IPR006638">
    <property type="entry name" value="Elp3/MiaA/NifB-like_rSAM"/>
</dbReference>
<dbReference type="Gene3D" id="3.80.30.20">
    <property type="entry name" value="tm_1862 like domain"/>
    <property type="match status" value="1"/>
</dbReference>
<dbReference type="STRING" id="1458275.AZ34_09605"/>
<dbReference type="Proteomes" id="UP000023268">
    <property type="component" value="Unassembled WGS sequence"/>
</dbReference>
<evidence type="ECO:0000256" key="3">
    <source>
        <dbReference type="ARBA" id="ARBA00022723"/>
    </source>
</evidence>
<dbReference type="Pfam" id="PF08497">
    <property type="entry name" value="Radical_SAM_N"/>
    <property type="match status" value="1"/>
</dbReference>
<protein>
    <recommendedName>
        <fullName evidence="8">Radical SAM core domain-containing protein</fullName>
    </recommendedName>
</protein>
<evidence type="ECO:0000256" key="7">
    <source>
        <dbReference type="SAM" id="MobiDB-lite"/>
    </source>
</evidence>
<dbReference type="GO" id="GO:0051539">
    <property type="term" value="F:4 iron, 4 sulfur cluster binding"/>
    <property type="evidence" value="ECO:0007669"/>
    <property type="project" value="UniProtKB-KW"/>
</dbReference>
<reference evidence="9 10" key="1">
    <citation type="submission" date="2014-02" db="EMBL/GenBank/DDBJ databases">
        <title>Draft Genome of Hylemonella gracilis isolated from the Niagara River.</title>
        <authorList>
            <person name="Pawlowski D.R."/>
            <person name="Koudelka G.B."/>
        </authorList>
    </citation>
    <scope>NUCLEOTIDE SEQUENCE [LARGE SCALE GENOMIC DNA]</scope>
    <source>
        <strain evidence="9 10">Niagara R</strain>
    </source>
</reference>
<feature type="domain" description="Radical SAM core" evidence="8">
    <location>
        <begin position="413"/>
        <end position="680"/>
    </location>
</feature>
<dbReference type="InterPro" id="IPR022946">
    <property type="entry name" value="UPF0313"/>
</dbReference>
<dbReference type="SUPFAM" id="SSF102114">
    <property type="entry name" value="Radical SAM enzymes"/>
    <property type="match status" value="1"/>
</dbReference>
<feature type="binding site" evidence="6">
    <location>
        <position position="431"/>
    </location>
    <ligand>
        <name>[4Fe-4S] cluster</name>
        <dbReference type="ChEBI" id="CHEBI:49883"/>
        <note>4Fe-4S-S-AdoMet</note>
    </ligand>
</feature>
<comment type="cofactor">
    <cofactor evidence="6">
        <name>[4Fe-4S] cluster</name>
        <dbReference type="ChEBI" id="CHEBI:49883"/>
    </cofactor>
    <text evidence="6">Binds 1 [4Fe-4S] cluster. The cluster is coordinated with 3 cysteines and an exchangeable S-adenosyl-L-methionine.</text>
</comment>
<dbReference type="HAMAP" id="MF_01251">
    <property type="entry name" value="UPF0313"/>
    <property type="match status" value="1"/>
</dbReference>
<feature type="compositionally biased region" description="Polar residues" evidence="7">
    <location>
        <begin position="738"/>
        <end position="747"/>
    </location>
</feature>
<evidence type="ECO:0000256" key="6">
    <source>
        <dbReference type="HAMAP-Rule" id="MF_01251"/>
    </source>
</evidence>
<feature type="binding site" evidence="6">
    <location>
        <position position="434"/>
    </location>
    <ligand>
        <name>[4Fe-4S] cluster</name>
        <dbReference type="ChEBI" id="CHEBI:49883"/>
        <note>4Fe-4S-S-AdoMet</note>
    </ligand>
</feature>
<evidence type="ECO:0000256" key="5">
    <source>
        <dbReference type="ARBA" id="ARBA00023014"/>
    </source>
</evidence>
<dbReference type="GO" id="GO:0003824">
    <property type="term" value="F:catalytic activity"/>
    <property type="evidence" value="ECO:0007669"/>
    <property type="project" value="InterPro"/>
</dbReference>